<feature type="domain" description="Secretion system C-terminal sorting" evidence="2">
    <location>
        <begin position="607"/>
        <end position="678"/>
    </location>
</feature>
<proteinExistence type="predicted"/>
<comment type="caution">
    <text evidence="3">The sequence shown here is derived from an EMBL/GenBank/DDBJ whole genome shotgun (WGS) entry which is preliminary data.</text>
</comment>
<name>A0A5C6RXT0_9FLAO</name>
<dbReference type="InterPro" id="IPR052918">
    <property type="entry name" value="Motility_Chemotaxis_Reg"/>
</dbReference>
<dbReference type="NCBIfam" id="TIGR04183">
    <property type="entry name" value="Por_Secre_tail"/>
    <property type="match status" value="1"/>
</dbReference>
<evidence type="ECO:0000259" key="2">
    <source>
        <dbReference type="Pfam" id="PF18962"/>
    </source>
</evidence>
<dbReference type="PANTHER" id="PTHR35580">
    <property type="entry name" value="CELL SURFACE GLYCOPROTEIN (S-LAYER PROTEIN)-LIKE PROTEIN"/>
    <property type="match status" value="1"/>
</dbReference>
<sequence length="680" mass="75279">MKALSFLVCFFLFVIYSFSQTIIPSWAQIHEGALQFYTSSSVVGENNSLYSIGYFDGIVEFGQDTLISNGGLDIFITKIDSNGNYLWSKSIGSFGDEQGIAINRDSENNYYIVGYFSGSVDFDPNTGINELTSDYGICPFTIKIDSEGNLLWAGHINSKGASDLSSSIVSTSTGVYVIGQFSDSADFDPNIGTYYLYPENSSGLFIQKLDKTTGNLLWVKQISSSYVFSRSVKIDGNENLYIYGMYNGTIDLDPNPSNLINRTTNGQSDLFLLKLDLNGNFLNAVTIGGIDHDESTNFHISETNELILLGRFRETVDFNPGLGVDYKTSEFTNSGFILSLDSSLNYNSVKVFNGNGHSTTNSCVTNSSNELYVYGEYTNEILLNTDYDISPSQSQGSLDIFVVKYDANRNYVFSNVIGGQNSDVPQQILIDSQSNIYITGKINSTLGVDFDPTPSQLNLSGTQTFYVKYFEGCLPSTSNVILNECFSYTSPSGNYVWDSSGIYNDTLLNHIGCDSVITIDLTINLVDTTVSVNQNILFSNATGALYKWLNCDNNFEPILGESNQFFIPNSIGNYAVEINQNGCIDTSSCISFVTNIEDYHKNLNISVYPNPTKDIIYIDAKDYDNLKVEVYNLLGEMVFSEMINGNDFINTNSFAKDGVFFIKVIEGKSLVFTQKIKILN</sequence>
<keyword evidence="1" id="KW-0732">Signal</keyword>
<dbReference type="InterPro" id="IPR010620">
    <property type="entry name" value="SBBP_repeat"/>
</dbReference>
<dbReference type="OrthoDB" id="9811934at2"/>
<evidence type="ECO:0000313" key="3">
    <source>
        <dbReference type="EMBL" id="TXB66864.1"/>
    </source>
</evidence>
<dbReference type="Proteomes" id="UP000321721">
    <property type="component" value="Unassembled WGS sequence"/>
</dbReference>
<dbReference type="Pfam" id="PF06739">
    <property type="entry name" value="SBBP"/>
    <property type="match status" value="1"/>
</dbReference>
<evidence type="ECO:0000313" key="4">
    <source>
        <dbReference type="Proteomes" id="UP000321721"/>
    </source>
</evidence>
<dbReference type="EMBL" id="VOOS01000001">
    <property type="protein sequence ID" value="TXB66864.1"/>
    <property type="molecule type" value="Genomic_DNA"/>
</dbReference>
<dbReference type="SUPFAM" id="SSF101898">
    <property type="entry name" value="NHL repeat"/>
    <property type="match status" value="1"/>
</dbReference>
<gene>
    <name evidence="3" type="ORF">FRY74_01375</name>
</gene>
<dbReference type="AlphaFoldDB" id="A0A5C6RXT0"/>
<keyword evidence="4" id="KW-1185">Reference proteome</keyword>
<organism evidence="3 4">
    <name type="scientific">Vicingus serpentipes</name>
    <dbReference type="NCBI Taxonomy" id="1926625"/>
    <lineage>
        <taxon>Bacteria</taxon>
        <taxon>Pseudomonadati</taxon>
        <taxon>Bacteroidota</taxon>
        <taxon>Flavobacteriia</taxon>
        <taxon>Flavobacteriales</taxon>
        <taxon>Vicingaceae</taxon>
        <taxon>Vicingus</taxon>
    </lineage>
</organism>
<dbReference type="RefSeq" id="WP_147097879.1">
    <property type="nucleotide sequence ID" value="NZ_VOOS01000001.1"/>
</dbReference>
<evidence type="ECO:0000256" key="1">
    <source>
        <dbReference type="ARBA" id="ARBA00022729"/>
    </source>
</evidence>
<accession>A0A5C6RXT0</accession>
<protein>
    <submittedName>
        <fullName evidence="3">T9SS type A sorting domain-containing protein</fullName>
    </submittedName>
</protein>
<dbReference type="Pfam" id="PF18962">
    <property type="entry name" value="Por_Secre_tail"/>
    <property type="match status" value="1"/>
</dbReference>
<dbReference type="PANTHER" id="PTHR35580:SF1">
    <property type="entry name" value="PHYTASE-LIKE DOMAIN-CONTAINING PROTEIN"/>
    <property type="match status" value="1"/>
</dbReference>
<reference evidence="3 4" key="1">
    <citation type="submission" date="2019-08" db="EMBL/GenBank/DDBJ databases">
        <title>Genome of Vicingus serpentipes NCIMB 15042.</title>
        <authorList>
            <person name="Bowman J.P."/>
        </authorList>
    </citation>
    <scope>NUCLEOTIDE SEQUENCE [LARGE SCALE GENOMIC DNA]</scope>
    <source>
        <strain evidence="3 4">NCIMB 15042</strain>
    </source>
</reference>
<dbReference type="InterPro" id="IPR026444">
    <property type="entry name" value="Secre_tail"/>
</dbReference>